<evidence type="ECO:0000313" key="7">
    <source>
        <dbReference type="Proteomes" id="UP000829291"/>
    </source>
</evidence>
<proteinExistence type="predicted"/>
<gene>
    <name evidence="8" type="primary">LOC107227652</name>
</gene>
<evidence type="ECO:0000313" key="8">
    <source>
        <dbReference type="RefSeq" id="XP_046592595.1"/>
    </source>
</evidence>
<evidence type="ECO:0000259" key="6">
    <source>
        <dbReference type="PROSITE" id="PS50850"/>
    </source>
</evidence>
<evidence type="ECO:0000256" key="4">
    <source>
        <dbReference type="ARBA" id="ARBA00023136"/>
    </source>
</evidence>
<dbReference type="Pfam" id="PF00083">
    <property type="entry name" value="Sugar_tr"/>
    <property type="match status" value="1"/>
</dbReference>
<dbReference type="InterPro" id="IPR020846">
    <property type="entry name" value="MFS_dom"/>
</dbReference>
<feature type="transmembrane region" description="Helical" evidence="5">
    <location>
        <begin position="399"/>
        <end position="418"/>
    </location>
</feature>
<sequence>MGYDDVISHIGEMGPYQRRVFVVNFIPSLTSAFHVMGTIFLLGKPKFRCLTPEEDQRNATYIPGLYTANITYPWDNATQISSQCKPYNQTEGVRSELLTTKGNLPSTPCVVKCASFAYDDSQYGTTATTEWNLICDDAWLKTTSESLFMLGVMMGVLTLGALSDKYGRKRTLIWGSVLQLISGLLVAASPNVTMFVIFRMIVATTSTGLYVVAYVAAIEMVYRNKKIPTATSTFFFMGGCLLTVSFAYYIRNWRILQLAYTAPTLLFLALSWSIPESARWLLSRGRVEEAMNILHKASMENGVKLPRDTLDELLITGSENRPNSKKSSLLDLLRYPNIRKRSLILVIIWFVNNCTYYGLSWNTANLGGSVYINSAISAIVELPAIAFLVFTIDKCRRKVILGGFMMLSSISLFLAVFVPVDMTWLVTGLAMMGKLSITVSYSTLYIFTSEQYPTTVRNIGVGTCSAIARLGGVVAPMIVDLSEISTVLPLITFGCSIVLAVLLLLLLSETSMKKLPETIEEVEVEGFEKCRSKMNEPTS</sequence>
<dbReference type="InterPro" id="IPR036259">
    <property type="entry name" value="MFS_trans_sf"/>
</dbReference>
<dbReference type="PANTHER" id="PTHR24064">
    <property type="entry name" value="SOLUTE CARRIER FAMILY 22 MEMBER"/>
    <property type="match status" value="1"/>
</dbReference>
<dbReference type="Gene3D" id="1.20.1250.20">
    <property type="entry name" value="MFS general substrate transporter like domains"/>
    <property type="match status" value="1"/>
</dbReference>
<protein>
    <submittedName>
        <fullName evidence="8">Organic cation transporter protein</fullName>
    </submittedName>
</protein>
<organism evidence="7 8">
    <name type="scientific">Neodiprion lecontei</name>
    <name type="common">Redheaded pine sawfly</name>
    <dbReference type="NCBI Taxonomy" id="441921"/>
    <lineage>
        <taxon>Eukaryota</taxon>
        <taxon>Metazoa</taxon>
        <taxon>Ecdysozoa</taxon>
        <taxon>Arthropoda</taxon>
        <taxon>Hexapoda</taxon>
        <taxon>Insecta</taxon>
        <taxon>Pterygota</taxon>
        <taxon>Neoptera</taxon>
        <taxon>Endopterygota</taxon>
        <taxon>Hymenoptera</taxon>
        <taxon>Tenthredinoidea</taxon>
        <taxon>Diprionidae</taxon>
        <taxon>Diprioninae</taxon>
        <taxon>Neodiprion</taxon>
    </lineage>
</organism>
<feature type="transmembrane region" description="Helical" evidence="5">
    <location>
        <begin position="371"/>
        <end position="392"/>
    </location>
</feature>
<dbReference type="Proteomes" id="UP000829291">
    <property type="component" value="Chromosome 1"/>
</dbReference>
<reference evidence="8" key="1">
    <citation type="submission" date="2025-08" db="UniProtKB">
        <authorList>
            <consortium name="RefSeq"/>
        </authorList>
    </citation>
    <scope>IDENTIFICATION</scope>
    <source>
        <tissue evidence="8">Thorax and Abdomen</tissue>
    </source>
</reference>
<feature type="transmembrane region" description="Helical" evidence="5">
    <location>
        <begin position="424"/>
        <end position="447"/>
    </location>
</feature>
<dbReference type="InterPro" id="IPR005828">
    <property type="entry name" value="MFS_sugar_transport-like"/>
</dbReference>
<evidence type="ECO:0000256" key="3">
    <source>
        <dbReference type="ARBA" id="ARBA00022989"/>
    </source>
</evidence>
<comment type="subcellular location">
    <subcellularLocation>
        <location evidence="1">Membrane</location>
        <topology evidence="1">Multi-pass membrane protein</topology>
    </subcellularLocation>
</comment>
<dbReference type="PROSITE" id="PS00216">
    <property type="entry name" value="SUGAR_TRANSPORT_1"/>
    <property type="match status" value="1"/>
</dbReference>
<feature type="transmembrane region" description="Helical" evidence="5">
    <location>
        <begin position="171"/>
        <end position="190"/>
    </location>
</feature>
<feature type="transmembrane region" description="Helical" evidence="5">
    <location>
        <begin position="342"/>
        <end position="359"/>
    </location>
</feature>
<keyword evidence="2 5" id="KW-0812">Transmembrane</keyword>
<evidence type="ECO:0000256" key="5">
    <source>
        <dbReference type="SAM" id="Phobius"/>
    </source>
</evidence>
<dbReference type="SUPFAM" id="SSF103473">
    <property type="entry name" value="MFS general substrate transporter"/>
    <property type="match status" value="1"/>
</dbReference>
<dbReference type="PROSITE" id="PS50850">
    <property type="entry name" value="MFS"/>
    <property type="match status" value="1"/>
</dbReference>
<feature type="transmembrane region" description="Helical" evidence="5">
    <location>
        <begin position="484"/>
        <end position="507"/>
    </location>
</feature>
<keyword evidence="7" id="KW-1185">Reference proteome</keyword>
<evidence type="ECO:0000256" key="1">
    <source>
        <dbReference type="ARBA" id="ARBA00004141"/>
    </source>
</evidence>
<accession>A0ABM3FX43</accession>
<keyword evidence="3 5" id="KW-1133">Transmembrane helix</keyword>
<dbReference type="InterPro" id="IPR005829">
    <property type="entry name" value="Sugar_transporter_CS"/>
</dbReference>
<dbReference type="GeneID" id="107227652"/>
<feature type="domain" description="Major facilitator superfamily (MFS) profile" evidence="6">
    <location>
        <begin position="61"/>
        <end position="512"/>
    </location>
</feature>
<dbReference type="CDD" id="cd17317">
    <property type="entry name" value="MFS_SLC22"/>
    <property type="match status" value="1"/>
</dbReference>
<feature type="transmembrane region" description="Helical" evidence="5">
    <location>
        <begin position="146"/>
        <end position="164"/>
    </location>
</feature>
<feature type="transmembrane region" description="Helical" evidence="5">
    <location>
        <begin position="229"/>
        <end position="249"/>
    </location>
</feature>
<dbReference type="RefSeq" id="XP_046592595.1">
    <property type="nucleotide sequence ID" value="XM_046736639.1"/>
</dbReference>
<feature type="transmembrane region" description="Helical" evidence="5">
    <location>
        <begin position="459"/>
        <end position="478"/>
    </location>
</feature>
<name>A0ABM3FX43_NEOLC</name>
<feature type="transmembrane region" description="Helical" evidence="5">
    <location>
        <begin position="196"/>
        <end position="217"/>
    </location>
</feature>
<keyword evidence="4 5" id="KW-0472">Membrane</keyword>
<feature type="transmembrane region" description="Helical" evidence="5">
    <location>
        <begin position="21"/>
        <end position="42"/>
    </location>
</feature>
<feature type="transmembrane region" description="Helical" evidence="5">
    <location>
        <begin position="255"/>
        <end position="274"/>
    </location>
</feature>
<evidence type="ECO:0000256" key="2">
    <source>
        <dbReference type="ARBA" id="ARBA00022692"/>
    </source>
</evidence>